<dbReference type="EMBL" id="MU863628">
    <property type="protein sequence ID" value="KAK4103456.1"/>
    <property type="molecule type" value="Genomic_DNA"/>
</dbReference>
<organism evidence="2 3">
    <name type="scientific">Parathielavia hyrcaniae</name>
    <dbReference type="NCBI Taxonomy" id="113614"/>
    <lineage>
        <taxon>Eukaryota</taxon>
        <taxon>Fungi</taxon>
        <taxon>Dikarya</taxon>
        <taxon>Ascomycota</taxon>
        <taxon>Pezizomycotina</taxon>
        <taxon>Sordariomycetes</taxon>
        <taxon>Sordariomycetidae</taxon>
        <taxon>Sordariales</taxon>
        <taxon>Chaetomiaceae</taxon>
        <taxon>Parathielavia</taxon>
    </lineage>
</organism>
<accession>A0AAN6Q9M8</accession>
<dbReference type="Proteomes" id="UP001305647">
    <property type="component" value="Unassembled WGS sequence"/>
</dbReference>
<keyword evidence="3" id="KW-1185">Reference proteome</keyword>
<evidence type="ECO:0000256" key="1">
    <source>
        <dbReference type="SAM" id="MobiDB-lite"/>
    </source>
</evidence>
<reference evidence="2" key="2">
    <citation type="submission" date="2023-05" db="EMBL/GenBank/DDBJ databases">
        <authorList>
            <consortium name="Lawrence Berkeley National Laboratory"/>
            <person name="Steindorff A."/>
            <person name="Hensen N."/>
            <person name="Bonometti L."/>
            <person name="Westerberg I."/>
            <person name="Brannstrom I.O."/>
            <person name="Guillou S."/>
            <person name="Cros-Aarteil S."/>
            <person name="Calhoun S."/>
            <person name="Haridas S."/>
            <person name="Kuo A."/>
            <person name="Mondo S."/>
            <person name="Pangilinan J."/>
            <person name="Riley R."/>
            <person name="Labutti K."/>
            <person name="Andreopoulos B."/>
            <person name="Lipzen A."/>
            <person name="Chen C."/>
            <person name="Yanf M."/>
            <person name="Daum C."/>
            <person name="Ng V."/>
            <person name="Clum A."/>
            <person name="Ohm R."/>
            <person name="Martin F."/>
            <person name="Silar P."/>
            <person name="Natvig D."/>
            <person name="Lalanne C."/>
            <person name="Gautier V."/>
            <person name="Ament-Velasquez S.L."/>
            <person name="Kruys A."/>
            <person name="Hutchinson M.I."/>
            <person name="Powell A.J."/>
            <person name="Barry K."/>
            <person name="Miller A.N."/>
            <person name="Grigoriev I.V."/>
            <person name="Debuchy R."/>
            <person name="Gladieux P."/>
            <person name="Thoren M.H."/>
            <person name="Johannesson H."/>
        </authorList>
    </citation>
    <scope>NUCLEOTIDE SEQUENCE</scope>
    <source>
        <strain evidence="2">CBS 757.83</strain>
    </source>
</reference>
<comment type="caution">
    <text evidence="2">The sequence shown here is derived from an EMBL/GenBank/DDBJ whole genome shotgun (WGS) entry which is preliminary data.</text>
</comment>
<sequence>MGHPRCRRRPRGWEAKHQRPCCTLRYLACKAPQAVNGKGIPGEPKSVTIDIGDASVTETRWWAAVLAPGRGWHAGLTMGKESTFWSPWSFRLKGGPQLIVRSRKFRSCLKSQERNPSFSEALEFLNNFCARLKIEDQSHAALAAVILLPAMKDLVKEIKLPAVVVNDQPRPPVSPGPASPSAEPTWPRMTREHLDRLMAASCYSAGSLPMLLNVFYNPEIESNAVTPWLQGALAVIDSRAGNAPLVICRMLMERQPTVAFLWLGATVLGLQEEILQHARLGLTPANIVSAAWSGTLQSFIQQPVPSPVETNGIISRADQCRLLFMSMSLQHGRVPDSPWKPFGENPGVDVEHCVRHHHAQCDGHGLQYRSFLWDTLHGMAMLKTGGELAMSSCAIPGSAVSEEAAVPTTQVPVDYRGMRREDEVASQGATKTIFEWLRMGANTVGEDAIWRHEWLRDGDEYDEDRSDVESDCESDRSDEDWADVEFDGRIDEDDENGGDHEQAVDGTDYDDWVVVPRLSG</sequence>
<gene>
    <name evidence="2" type="ORF">N658DRAFT_505152</name>
</gene>
<protein>
    <submittedName>
        <fullName evidence="2">Uncharacterized protein</fullName>
    </submittedName>
</protein>
<proteinExistence type="predicted"/>
<reference evidence="2" key="1">
    <citation type="journal article" date="2023" name="Mol. Phylogenet. Evol.">
        <title>Genome-scale phylogeny and comparative genomics of the fungal order Sordariales.</title>
        <authorList>
            <person name="Hensen N."/>
            <person name="Bonometti L."/>
            <person name="Westerberg I."/>
            <person name="Brannstrom I.O."/>
            <person name="Guillou S."/>
            <person name="Cros-Aarteil S."/>
            <person name="Calhoun S."/>
            <person name="Haridas S."/>
            <person name="Kuo A."/>
            <person name="Mondo S."/>
            <person name="Pangilinan J."/>
            <person name="Riley R."/>
            <person name="LaButti K."/>
            <person name="Andreopoulos B."/>
            <person name="Lipzen A."/>
            <person name="Chen C."/>
            <person name="Yan M."/>
            <person name="Daum C."/>
            <person name="Ng V."/>
            <person name="Clum A."/>
            <person name="Steindorff A."/>
            <person name="Ohm R.A."/>
            <person name="Martin F."/>
            <person name="Silar P."/>
            <person name="Natvig D.O."/>
            <person name="Lalanne C."/>
            <person name="Gautier V."/>
            <person name="Ament-Velasquez S.L."/>
            <person name="Kruys A."/>
            <person name="Hutchinson M.I."/>
            <person name="Powell A.J."/>
            <person name="Barry K."/>
            <person name="Miller A.N."/>
            <person name="Grigoriev I.V."/>
            <person name="Debuchy R."/>
            <person name="Gladieux P."/>
            <person name="Hiltunen Thoren M."/>
            <person name="Johannesson H."/>
        </authorList>
    </citation>
    <scope>NUCLEOTIDE SEQUENCE</scope>
    <source>
        <strain evidence="2">CBS 757.83</strain>
    </source>
</reference>
<feature type="compositionally biased region" description="Acidic residues" evidence="1">
    <location>
        <begin position="460"/>
        <end position="496"/>
    </location>
</feature>
<name>A0AAN6Q9M8_9PEZI</name>
<evidence type="ECO:0000313" key="3">
    <source>
        <dbReference type="Proteomes" id="UP001305647"/>
    </source>
</evidence>
<dbReference type="AlphaFoldDB" id="A0AAN6Q9M8"/>
<evidence type="ECO:0000313" key="2">
    <source>
        <dbReference type="EMBL" id="KAK4103456.1"/>
    </source>
</evidence>
<feature type="region of interest" description="Disordered" evidence="1">
    <location>
        <begin position="460"/>
        <end position="511"/>
    </location>
</feature>